<dbReference type="GO" id="GO:0008237">
    <property type="term" value="F:metallopeptidase activity"/>
    <property type="evidence" value="ECO:0007669"/>
    <property type="project" value="UniProtKB-KW"/>
</dbReference>
<evidence type="ECO:0000313" key="21">
    <source>
        <dbReference type="EMBL" id="KAK3771070.1"/>
    </source>
</evidence>
<dbReference type="GO" id="GO:0005886">
    <property type="term" value="C:plasma membrane"/>
    <property type="evidence" value="ECO:0007669"/>
    <property type="project" value="TreeGrafter"/>
</dbReference>
<evidence type="ECO:0000256" key="15">
    <source>
        <dbReference type="PIRSR" id="PIRSR601548-3"/>
    </source>
</evidence>
<keyword evidence="8 19" id="KW-0482">Metalloprotease</keyword>
<dbReference type="InterPro" id="IPR001548">
    <property type="entry name" value="Peptidase_M2"/>
</dbReference>
<evidence type="ECO:0000256" key="6">
    <source>
        <dbReference type="ARBA" id="ARBA00022801"/>
    </source>
</evidence>
<evidence type="ECO:0000256" key="4">
    <source>
        <dbReference type="ARBA" id="ARBA00022723"/>
    </source>
</evidence>
<keyword evidence="5 20" id="KW-0732">Signal</keyword>
<reference evidence="21" key="1">
    <citation type="journal article" date="2023" name="G3 (Bethesda)">
        <title>A reference genome for the long-term kleptoplast-retaining sea slug Elysia crispata morphotype clarki.</title>
        <authorList>
            <person name="Eastman K.E."/>
            <person name="Pendleton A.L."/>
            <person name="Shaikh M.A."/>
            <person name="Suttiyut T."/>
            <person name="Ogas R."/>
            <person name="Tomko P."/>
            <person name="Gavelis G."/>
            <person name="Widhalm J.R."/>
            <person name="Wisecaver J.H."/>
        </authorList>
    </citation>
    <scope>NUCLEOTIDE SEQUENCE</scope>
    <source>
        <strain evidence="21">ECLA1</strain>
    </source>
</reference>
<dbReference type="AlphaFoldDB" id="A0AAE0ZKV7"/>
<feature type="disulfide bond" evidence="16">
    <location>
        <begin position="141"/>
        <end position="146"/>
    </location>
</feature>
<keyword evidence="9 16" id="KW-1015">Disulfide bond</keyword>
<dbReference type="GO" id="GO:0046872">
    <property type="term" value="F:metal ion binding"/>
    <property type="evidence" value="ECO:0007669"/>
    <property type="project" value="UniProtKB-KW"/>
</dbReference>
<feature type="binding site" evidence="14">
    <location>
        <position position="510"/>
    </location>
    <ligand>
        <name>chloride</name>
        <dbReference type="ChEBI" id="CHEBI:17996"/>
        <label>1</label>
    </ligand>
</feature>
<evidence type="ECO:0000256" key="12">
    <source>
        <dbReference type="ARBA" id="ARBA00039858"/>
    </source>
</evidence>
<organism evidence="21 22">
    <name type="scientific">Elysia crispata</name>
    <name type="common">lettuce slug</name>
    <dbReference type="NCBI Taxonomy" id="231223"/>
    <lineage>
        <taxon>Eukaryota</taxon>
        <taxon>Metazoa</taxon>
        <taxon>Spiralia</taxon>
        <taxon>Lophotrochozoa</taxon>
        <taxon>Mollusca</taxon>
        <taxon>Gastropoda</taxon>
        <taxon>Heterobranchia</taxon>
        <taxon>Euthyneura</taxon>
        <taxon>Panpulmonata</taxon>
        <taxon>Sacoglossa</taxon>
        <taxon>Placobranchoidea</taxon>
        <taxon>Plakobranchidae</taxon>
        <taxon>Elysia</taxon>
    </lineage>
</organism>
<evidence type="ECO:0000256" key="7">
    <source>
        <dbReference type="ARBA" id="ARBA00022833"/>
    </source>
</evidence>
<evidence type="ECO:0000256" key="3">
    <source>
        <dbReference type="ARBA" id="ARBA00022670"/>
    </source>
</evidence>
<dbReference type="FunFam" id="1.10.1370.30:FF:000004">
    <property type="entry name" value="Angiotensin-converting enzyme"/>
    <property type="match status" value="1"/>
</dbReference>
<keyword evidence="10 13" id="KW-0325">Glycoprotein</keyword>
<evidence type="ECO:0000256" key="9">
    <source>
        <dbReference type="ARBA" id="ARBA00023157"/>
    </source>
</evidence>
<dbReference type="GO" id="GO:0004180">
    <property type="term" value="F:carboxypeptidase activity"/>
    <property type="evidence" value="ECO:0007669"/>
    <property type="project" value="UniProtKB-KW"/>
</dbReference>
<keyword evidence="2 19" id="KW-0121">Carboxypeptidase</keyword>
<keyword evidence="4 15" id="KW-0479">Metal-binding</keyword>
<feature type="disulfide bond" evidence="16 18">
    <location>
        <begin position="339"/>
        <end position="357"/>
    </location>
</feature>
<evidence type="ECO:0000256" key="8">
    <source>
        <dbReference type="ARBA" id="ARBA00023049"/>
    </source>
</evidence>
<dbReference type="EMBL" id="JAWDGP010003776">
    <property type="protein sequence ID" value="KAK3771070.1"/>
    <property type="molecule type" value="Genomic_DNA"/>
</dbReference>
<dbReference type="PROSITE" id="PS52011">
    <property type="entry name" value="PEPTIDASE_M2"/>
    <property type="match status" value="1"/>
</dbReference>
<keyword evidence="3 19" id="KW-0645">Protease</keyword>
<comment type="cofactor">
    <cofactor evidence="19">
        <name>Zn(2+)</name>
        <dbReference type="ChEBI" id="CHEBI:29105"/>
    </cofactor>
    <text evidence="19">Binds 1 zinc ion per subunit.</text>
</comment>
<name>A0AAE0ZKV7_9GAST</name>
<accession>A0AAE0ZKV7</accession>
<dbReference type="GO" id="GO:0008241">
    <property type="term" value="F:peptidyl-dipeptidase activity"/>
    <property type="evidence" value="ECO:0007669"/>
    <property type="project" value="UniProtKB-EC"/>
</dbReference>
<evidence type="ECO:0000256" key="1">
    <source>
        <dbReference type="ARBA" id="ARBA00008139"/>
    </source>
</evidence>
<feature type="binding site" evidence="15">
    <location>
        <position position="374"/>
    </location>
    <ligand>
        <name>Zn(2+)</name>
        <dbReference type="ChEBI" id="CHEBI:29105"/>
        <label>1</label>
        <note>catalytic</note>
    </ligand>
</feature>
<dbReference type="Pfam" id="PF01401">
    <property type="entry name" value="Peptidase_M2"/>
    <property type="match status" value="1"/>
</dbReference>
<dbReference type="SUPFAM" id="SSF55486">
    <property type="entry name" value="Metalloproteases ('zincins'), catalytic domain"/>
    <property type="match status" value="1"/>
</dbReference>
<dbReference type="PANTHER" id="PTHR10514">
    <property type="entry name" value="ANGIOTENSIN-CONVERTING ENZYME"/>
    <property type="match status" value="1"/>
</dbReference>
<evidence type="ECO:0000256" key="13">
    <source>
        <dbReference type="PIRSR" id="PIRSR601548-10"/>
    </source>
</evidence>
<sequence length="644" mass="74571">MHKPVRALTVVSVILTGLCVQDGGAEGETGTQFLERYEEEALLKLNASKKAAWQQKSNVSDENKAAYVRASLDLAKFKQEMKEEGTVFLFEKSGGLSYYEKRRLYKIARIGTSAQTDKTKLGRLYTIVAEMEKIYAEAEVCMEGSCLKLDPGLTELMRSSRDCQKLSDVWRGWRDQSGKKMKQLYREYVQLSNEAIRLHQYDDLGSQWRSEYEVMDVEKKVVNLFDQVLPLYLHLHSYVRRKLKARYGSESFPSTGHIPAHLLGNMWSQTWINIADLVKPFKNKQMLDVTNELKKQGYTPRKMFQTAEDFFYSLGFDNMTHNFWEKSMLERPEGREVVCHPSAWDMNKQDDFRIKMCTTVNQEDLLTVFRKMGHIHYYMQYKNQPLGYRQAANQAFPDAVGDSIALSMLTPGHLKSIGLLDAEYEQDEEADINFLMLMALDKIAFLPFGFLTDQWRWSVFRGDTPPEKYNDEWWKLRCRFQGISPAVKRGADDFDPSAKYHVAANLPYIRYFLSHVIQFQFYKAACERAEHTGPLYKCDFYNKKAVGEGFKSMLQLGWKEIWPTAISKLTGRYRIETVALMEYFQPLLDFLKKENGEDYGWEENCPKEPPPCNARRLETPISTVGLFVAIGVAVGRLRLRVVLV</sequence>
<evidence type="ECO:0000256" key="11">
    <source>
        <dbReference type="ARBA" id="ARBA00036868"/>
    </source>
</evidence>
<comment type="catalytic activity">
    <reaction evidence="11">
        <text>Release of a C-terminal dipeptide, oligopeptide-|-Xaa-Yaa, when Xaa is not Pro, and Yaa is neither Asp nor Glu. Thus, conversion of angiotensin I to angiotensin II, with increase in vasoconstrictor activity, but no action on angiotensin II.</text>
        <dbReference type="EC" id="3.4.15.1"/>
    </reaction>
</comment>
<comment type="similarity">
    <text evidence="1 18 19">Belongs to the peptidase M2 family.</text>
</comment>
<protein>
    <recommendedName>
        <fullName evidence="12 19">Angiotensin-converting enzyme</fullName>
        <ecNumber evidence="19">3.4.-.-</ecNumber>
    </recommendedName>
</protein>
<feature type="binding site" evidence="17">
    <location>
        <position position="374"/>
    </location>
    <ligand>
        <name>Zn(2+)</name>
        <dbReference type="ChEBI" id="CHEBI:29105"/>
        <label>2</label>
        <note>catalytic</note>
    </ligand>
</feature>
<keyword evidence="6 19" id="KW-0378">Hydrolase</keyword>
<evidence type="ECO:0000256" key="17">
    <source>
        <dbReference type="PIRSR" id="PIRSR601548-8"/>
    </source>
</evidence>
<proteinExistence type="inferred from homology"/>
<evidence type="ECO:0000256" key="18">
    <source>
        <dbReference type="PROSITE-ProRule" id="PRU01355"/>
    </source>
</evidence>
<keyword evidence="7 15" id="KW-0862">Zinc</keyword>
<feature type="signal peptide" evidence="20">
    <location>
        <begin position="1"/>
        <end position="27"/>
    </location>
</feature>
<feature type="glycosylation site" description="N-linked (GlcNAc...) asparagine" evidence="13">
    <location>
        <position position="58"/>
    </location>
</feature>
<dbReference type="CDD" id="cd06461">
    <property type="entry name" value="M2_ACE"/>
    <property type="match status" value="1"/>
</dbReference>
<feature type="binding site" evidence="14">
    <location>
        <position position="212"/>
    </location>
    <ligand>
        <name>chloride</name>
        <dbReference type="ChEBI" id="CHEBI:17996"/>
        <label>1</label>
    </ligand>
</feature>
<comment type="caution">
    <text evidence="18">Lacks conserved residue(s) required for the propagation of feature annotation.</text>
</comment>
<comment type="caution">
    <text evidence="21">The sequence shown here is derived from an EMBL/GenBank/DDBJ whole genome shotgun (WGS) entry which is preliminary data.</text>
</comment>
<evidence type="ECO:0000256" key="19">
    <source>
        <dbReference type="RuleBase" id="RU361144"/>
    </source>
</evidence>
<feature type="chain" id="PRO_5041955248" description="Angiotensin-converting enzyme" evidence="20">
    <location>
        <begin position="28"/>
        <end position="644"/>
    </location>
</feature>
<gene>
    <name evidence="21" type="ORF">RRG08_042314</name>
</gene>
<dbReference type="EC" id="3.4.-.-" evidence="19"/>
<evidence type="ECO:0000256" key="16">
    <source>
        <dbReference type="PIRSR" id="PIRSR601548-4"/>
    </source>
</evidence>
<evidence type="ECO:0000256" key="14">
    <source>
        <dbReference type="PIRSR" id="PIRSR601548-2"/>
    </source>
</evidence>
<evidence type="ECO:0000256" key="20">
    <source>
        <dbReference type="SAM" id="SignalP"/>
    </source>
</evidence>
<evidence type="ECO:0000256" key="10">
    <source>
        <dbReference type="ARBA" id="ARBA00023180"/>
    </source>
</evidence>
<dbReference type="PRINTS" id="PR00791">
    <property type="entry name" value="PEPDIPTASEA"/>
</dbReference>
<dbReference type="Proteomes" id="UP001283361">
    <property type="component" value="Unassembled WGS sequence"/>
</dbReference>
<feature type="disulfide bond" evidence="16">
    <location>
        <begin position="526"/>
        <end position="538"/>
    </location>
</feature>
<keyword evidence="22" id="KW-1185">Reference proteome</keyword>
<evidence type="ECO:0000313" key="22">
    <source>
        <dbReference type="Proteomes" id="UP001283361"/>
    </source>
</evidence>
<evidence type="ECO:0000256" key="5">
    <source>
        <dbReference type="ARBA" id="ARBA00022729"/>
    </source>
</evidence>
<evidence type="ECO:0000256" key="2">
    <source>
        <dbReference type="ARBA" id="ARBA00022645"/>
    </source>
</evidence>
<dbReference type="PANTHER" id="PTHR10514:SF27">
    <property type="entry name" value="ANGIOTENSIN-CONVERTING ENZYME"/>
    <property type="match status" value="1"/>
</dbReference>
<dbReference type="GO" id="GO:0006508">
    <property type="term" value="P:proteolysis"/>
    <property type="evidence" value="ECO:0007669"/>
    <property type="project" value="UniProtKB-KW"/>
</dbReference>